<comment type="caution">
    <text evidence="3">The sequence shown here is derived from an EMBL/GenBank/DDBJ whole genome shotgun (WGS) entry which is preliminary data.</text>
</comment>
<dbReference type="PANTHER" id="PTHR46445:SF3">
    <property type="entry name" value="RNA POLYMERASE II DEGRADATION FACTOR-LIKE PROTEIN (DUF1296)-RELATED"/>
    <property type="match status" value="1"/>
</dbReference>
<feature type="region of interest" description="Disordered" evidence="1">
    <location>
        <begin position="1"/>
        <end position="20"/>
    </location>
</feature>
<dbReference type="SUPFAM" id="SSF46934">
    <property type="entry name" value="UBA-like"/>
    <property type="match status" value="1"/>
</dbReference>
<feature type="region of interest" description="Disordered" evidence="1">
    <location>
        <begin position="768"/>
        <end position="801"/>
    </location>
</feature>
<dbReference type="InterPro" id="IPR009060">
    <property type="entry name" value="UBA-like_sf"/>
</dbReference>
<feature type="region of interest" description="Disordered" evidence="1">
    <location>
        <begin position="73"/>
        <end position="108"/>
    </location>
</feature>
<feature type="domain" description="GBF-interacting protein 1 N-terminal" evidence="2">
    <location>
        <begin position="24"/>
        <end position="83"/>
    </location>
</feature>
<evidence type="ECO:0000256" key="1">
    <source>
        <dbReference type="SAM" id="MobiDB-lite"/>
    </source>
</evidence>
<organism evidence="3 4">
    <name type="scientific">Carya illinoinensis</name>
    <name type="common">Pecan</name>
    <dbReference type="NCBI Taxonomy" id="32201"/>
    <lineage>
        <taxon>Eukaryota</taxon>
        <taxon>Viridiplantae</taxon>
        <taxon>Streptophyta</taxon>
        <taxon>Embryophyta</taxon>
        <taxon>Tracheophyta</taxon>
        <taxon>Spermatophyta</taxon>
        <taxon>Magnoliopsida</taxon>
        <taxon>eudicotyledons</taxon>
        <taxon>Gunneridae</taxon>
        <taxon>Pentapetalae</taxon>
        <taxon>rosids</taxon>
        <taxon>fabids</taxon>
        <taxon>Fagales</taxon>
        <taxon>Juglandaceae</taxon>
        <taxon>Carya</taxon>
    </lineage>
</organism>
<protein>
    <recommendedName>
        <fullName evidence="2">GBF-interacting protein 1 N-terminal domain-containing protein</fullName>
    </recommendedName>
</protein>
<feature type="compositionally biased region" description="Polar residues" evidence="1">
    <location>
        <begin position="393"/>
        <end position="404"/>
    </location>
</feature>
<feature type="compositionally biased region" description="Polar residues" evidence="1">
    <location>
        <begin position="768"/>
        <end position="778"/>
    </location>
</feature>
<name>A0A922E3T6_CARIL</name>
<evidence type="ECO:0000313" key="4">
    <source>
        <dbReference type="Proteomes" id="UP000811246"/>
    </source>
</evidence>
<feature type="compositionally biased region" description="Low complexity" evidence="1">
    <location>
        <begin position="93"/>
        <end position="105"/>
    </location>
</feature>
<feature type="compositionally biased region" description="Gly residues" evidence="1">
    <location>
        <begin position="1"/>
        <end position="18"/>
    </location>
</feature>
<feature type="compositionally biased region" description="Basic and acidic residues" evidence="1">
    <location>
        <begin position="83"/>
        <end position="92"/>
    </location>
</feature>
<feature type="compositionally biased region" description="Polar residues" evidence="1">
    <location>
        <begin position="285"/>
        <end position="302"/>
    </location>
</feature>
<dbReference type="Proteomes" id="UP000811246">
    <property type="component" value="Chromosome 9"/>
</dbReference>
<feature type="region of interest" description="Disordered" evidence="1">
    <location>
        <begin position="268"/>
        <end position="302"/>
    </location>
</feature>
<reference evidence="3" key="1">
    <citation type="submission" date="2021-01" db="EMBL/GenBank/DDBJ databases">
        <authorList>
            <person name="Lovell J.T."/>
            <person name="Bentley N."/>
            <person name="Bhattarai G."/>
            <person name="Jenkins J.W."/>
            <person name="Sreedasyam A."/>
            <person name="Alarcon Y."/>
            <person name="Bock C."/>
            <person name="Boston L."/>
            <person name="Carlson J."/>
            <person name="Cervantes K."/>
            <person name="Clermont K."/>
            <person name="Krom N."/>
            <person name="Kubenka K."/>
            <person name="Mamidi S."/>
            <person name="Mattison C."/>
            <person name="Monteros M."/>
            <person name="Pisani C."/>
            <person name="Plott C."/>
            <person name="Rajasekar S."/>
            <person name="Rhein H.S."/>
            <person name="Rohla C."/>
            <person name="Song M."/>
            <person name="Hilaire R.S."/>
            <person name="Shu S."/>
            <person name="Wells L."/>
            <person name="Wang X."/>
            <person name="Webber J."/>
            <person name="Heerema R.J."/>
            <person name="Klein P."/>
            <person name="Conner P."/>
            <person name="Grauke L."/>
            <person name="Grimwood J."/>
            <person name="Schmutz J."/>
            <person name="Randall J.J."/>
        </authorList>
    </citation>
    <scope>NUCLEOTIDE SEQUENCE</scope>
    <source>
        <tissue evidence="3">Leaf</tissue>
    </source>
</reference>
<evidence type="ECO:0000313" key="3">
    <source>
        <dbReference type="EMBL" id="KAG6695984.1"/>
    </source>
</evidence>
<sequence length="801" mass="85270">MSGRGGGAGGGGNGGKGNNGVSAIPAASRKIVQSLKEIVNNCTELEIYAALKDCNMDPNEAINRLLAQDPFHEVKSKRGKKKEIKDPTDSRSRGANSASNRGGRAMENKMSTADTSDISLSAQPSGFQSPWLGVPGHVSMADIVKMGRPHSKASNVSNPHIQNNILATSSGAILHDSHSLQDHASKLSDINAESGLATNQHLPPADEWPAIEQPPATTVSSVIGEPSYSEPYADPLNLPLGRGSFHTKSQLDEVQVAEDLTVEMLNASHVGPPSVSSRSMHEENSASASVFDNTSYNDMSSYQPHKHALEHNEAEDDISSAAADLQHLNLQKDDHVALPEEDNPPVIIPNHLQLHTSDCLNLSFGSFGSGNSAAFSGSGSFATRPLKSDLEETSTAQDVSSIGHSESRQPEYFGDEHIGTTSDGNLVNRNGGSTSNYDSPSVSQPEVLKQQTPEVAQGNQYTFPSSAPDFTYESSQQFNAAFSHPQTSSQMQNLASFSSVMQAYTNSLPGTLLASTAQTAREDLQYSPFPVTLAMPTKYGNVASNSGPTISMPESLGAGSMSTPLPNPQTLPGASVATGPALPQHLAVHPYSQPNLPLGHFANMIGYPFMPQNYTYMPSAFQQAFAGNNTYHQSLATVLPQYKNSVSVSSLPQSAAIASGYAFGSSTSIPGGNFPLNPPAVPTGTTVGYDDVSSQYKDSNHLISLQQSDNSAMWVHGPGSRTVSALPSTYYSFQGQNQQPSGYRQAQQPSQHFGALGYPNFYHSQTGLSMEHQQQNQRDAALSGSQGQPSKQSQQIWQNSY</sequence>
<dbReference type="EMBL" id="CM031833">
    <property type="protein sequence ID" value="KAG6695984.1"/>
    <property type="molecule type" value="Genomic_DNA"/>
</dbReference>
<proteinExistence type="predicted"/>
<dbReference type="AlphaFoldDB" id="A0A922E3T6"/>
<feature type="compositionally biased region" description="Polar residues" evidence="1">
    <location>
        <begin position="419"/>
        <end position="449"/>
    </location>
</feature>
<feature type="compositionally biased region" description="Low complexity" evidence="1">
    <location>
        <begin position="783"/>
        <end position="795"/>
    </location>
</feature>
<gene>
    <name evidence="3" type="ORF">I3842_09G125200</name>
</gene>
<dbReference type="InterPro" id="IPR009719">
    <property type="entry name" value="GIP1_N"/>
</dbReference>
<feature type="compositionally biased region" description="Basic and acidic residues" evidence="1">
    <location>
        <begin position="405"/>
        <end position="418"/>
    </location>
</feature>
<dbReference type="PANTHER" id="PTHR46445">
    <property type="entry name" value="RNA POLYMERASE II DEGRADATION FACTOR-LIKE PROTEIN (DUF1296)"/>
    <property type="match status" value="1"/>
</dbReference>
<dbReference type="Pfam" id="PF06972">
    <property type="entry name" value="GIP1_N"/>
    <property type="match status" value="1"/>
</dbReference>
<evidence type="ECO:0000259" key="2">
    <source>
        <dbReference type="Pfam" id="PF06972"/>
    </source>
</evidence>
<feature type="region of interest" description="Disordered" evidence="1">
    <location>
        <begin position="388"/>
        <end position="449"/>
    </location>
</feature>
<accession>A0A922E3T6</accession>